<evidence type="ECO:0000313" key="1">
    <source>
        <dbReference type="EMBL" id="CEG46655.1"/>
    </source>
</evidence>
<accession>A0A0P1AZ99</accession>
<dbReference type="GeneID" id="36398317"/>
<dbReference type="AlphaFoldDB" id="A0A0P1AZ99"/>
<evidence type="ECO:0000313" key="2">
    <source>
        <dbReference type="Proteomes" id="UP000054928"/>
    </source>
</evidence>
<name>A0A0P1AZ99_PLAHL</name>
<protein>
    <submittedName>
        <fullName evidence="1">Uncharacterized protein</fullName>
    </submittedName>
</protein>
<proteinExistence type="predicted"/>
<sequence>MLVKDLADPPDLRPFDMKLGRPLLSKRNWQMMTLMSLKFANVLVISARCLSSRVSARNRYDLTDVRSESVSMQIATLKSGYEISKPT</sequence>
<keyword evidence="2" id="KW-1185">Reference proteome</keyword>
<dbReference type="RefSeq" id="XP_024583024.1">
    <property type="nucleotide sequence ID" value="XM_024717535.1"/>
</dbReference>
<organism evidence="1 2">
    <name type="scientific">Plasmopara halstedii</name>
    <name type="common">Downy mildew of sunflower</name>
    <dbReference type="NCBI Taxonomy" id="4781"/>
    <lineage>
        <taxon>Eukaryota</taxon>
        <taxon>Sar</taxon>
        <taxon>Stramenopiles</taxon>
        <taxon>Oomycota</taxon>
        <taxon>Peronosporomycetes</taxon>
        <taxon>Peronosporales</taxon>
        <taxon>Peronosporaceae</taxon>
        <taxon>Plasmopara</taxon>
    </lineage>
</organism>
<dbReference type="Proteomes" id="UP000054928">
    <property type="component" value="Unassembled WGS sequence"/>
</dbReference>
<dbReference type="EMBL" id="CCYD01002107">
    <property type="protein sequence ID" value="CEG46655.1"/>
    <property type="molecule type" value="Genomic_DNA"/>
</dbReference>
<reference evidence="2" key="1">
    <citation type="submission" date="2014-09" db="EMBL/GenBank/DDBJ databases">
        <authorList>
            <person name="Sharma Rahul"/>
            <person name="Thines Marco"/>
        </authorList>
    </citation>
    <scope>NUCLEOTIDE SEQUENCE [LARGE SCALE GENOMIC DNA]</scope>
</reference>